<protein>
    <submittedName>
        <fullName evidence="1">Uncharacterized protein</fullName>
    </submittedName>
</protein>
<dbReference type="AlphaFoldDB" id="A0A7R7ENS8"/>
<dbReference type="RefSeq" id="WP_271713094.1">
    <property type="nucleotide sequence ID" value="NZ_AP024169.1"/>
</dbReference>
<evidence type="ECO:0000313" key="2">
    <source>
        <dbReference type="Proteomes" id="UP000595897"/>
    </source>
</evidence>
<organism evidence="1 2">
    <name type="scientific">Anaeromicropila herbilytica</name>
    <dbReference type="NCBI Taxonomy" id="2785025"/>
    <lineage>
        <taxon>Bacteria</taxon>
        <taxon>Bacillati</taxon>
        <taxon>Bacillota</taxon>
        <taxon>Clostridia</taxon>
        <taxon>Lachnospirales</taxon>
        <taxon>Lachnospiraceae</taxon>
        <taxon>Anaeromicropila</taxon>
    </lineage>
</organism>
<accession>A0A7R7ENS8</accession>
<proteinExistence type="predicted"/>
<keyword evidence="2" id="KW-1185">Reference proteome</keyword>
<dbReference type="EMBL" id="AP024169">
    <property type="protein sequence ID" value="BCN32011.1"/>
    <property type="molecule type" value="Genomic_DNA"/>
</dbReference>
<evidence type="ECO:0000313" key="1">
    <source>
        <dbReference type="EMBL" id="BCN32011.1"/>
    </source>
</evidence>
<dbReference type="KEGG" id="ahb:bsdtb5_33060"/>
<name>A0A7R7ENS8_9FIRM</name>
<sequence>MKHEDKINTLIEIDYYSNIIIESLINEEDKKFISEVYNRYNINKSDIVSIMNIYENEIKRLAKKIDTNWGISICMSIVSKTSYGGDKLAGYKLQMFAAWAIEYIYLSKPYNCESKKTVENLTSLIANIRVFRKLESIYSIYDNLPDKRINFINSEILFSHDDLNYVKKYMEAISDRGTRQRTAKDNTYFFLKNNKEFIEAIQEVLNGADPKRIKLFNNRVHKFLPLANEDHESMELWNDLYVGANLFKDCIEFTTIYSLLCKLTNLGIVFLDNYSIEDKTWNIEWCKEAKSKDKILLYERPVIKLNGFNMYITSYQILGDSINSTLENVFYNYRRDIQASEKQWKIDFKYNISLDFEKKVNRYLINKNFISGEVTSKGAWKNNKKVQLINMSGDNSKFPGQIDVLAKSDEFEILFVIECKVYKDLIHGQRINRINDLFLVEDKNNILIPLNNKAEYIMKSNILQEAETKLDVITILLTDIPFPIYPDFNQFHDNRKNILVLGFEQFKRYLDDITNNGRLNKDN</sequence>
<gene>
    <name evidence="1" type="ORF">bsdtb5_33060</name>
</gene>
<reference evidence="1 2" key="1">
    <citation type="submission" date="2020-11" db="EMBL/GenBank/DDBJ databases">
        <title>Draft genome sequencing of a Lachnospiraceae strain isolated from anoxic soil subjected to BSD treatment.</title>
        <authorList>
            <person name="Uek A."/>
            <person name="Tonouchi A."/>
        </authorList>
    </citation>
    <scope>NUCLEOTIDE SEQUENCE [LARGE SCALE GENOMIC DNA]</scope>
    <source>
        <strain evidence="1 2">TB5</strain>
    </source>
</reference>
<dbReference type="Proteomes" id="UP000595897">
    <property type="component" value="Chromosome"/>
</dbReference>